<keyword evidence="1" id="KW-0472">Membrane</keyword>
<name>A0A1H1CR85_9ACTN</name>
<proteinExistence type="predicted"/>
<evidence type="ECO:0000313" key="2">
    <source>
        <dbReference type="EMBL" id="SDQ66720.1"/>
    </source>
</evidence>
<sequence length="143" mass="14870">MEPVGQPVPSTKKTTAVGCASAAAVFVAALIAVAVDYVLVVKARTFCDAGAEPQHLFALTVEMAARLLLAPPICVGIFFLVKRLGRALPGSKSMLLAAGVVVACLIVLIIFDFATIGTLDGYPGDGSCPSDNTPPWWPSWLPS</sequence>
<gene>
    <name evidence="2" type="ORF">SAMN04489764_1604</name>
</gene>
<reference evidence="2 3" key="1">
    <citation type="submission" date="2016-10" db="EMBL/GenBank/DDBJ databases">
        <authorList>
            <person name="de Groot N.N."/>
        </authorList>
    </citation>
    <scope>NUCLEOTIDE SEQUENCE [LARGE SCALE GENOMIC DNA]</scope>
    <source>
        <strain evidence="2 3">DSM 43794</strain>
    </source>
</reference>
<dbReference type="AlphaFoldDB" id="A0A1H1CR85"/>
<dbReference type="EMBL" id="FNKK01000002">
    <property type="protein sequence ID" value="SDQ66720.1"/>
    <property type="molecule type" value="Genomic_DNA"/>
</dbReference>
<dbReference type="RefSeq" id="WP_131815468.1">
    <property type="nucleotide sequence ID" value="NZ_FNKK01000002.1"/>
</dbReference>
<keyword evidence="3" id="KW-1185">Reference proteome</keyword>
<keyword evidence="1" id="KW-0812">Transmembrane</keyword>
<protein>
    <submittedName>
        <fullName evidence="2">Uncharacterized protein</fullName>
    </submittedName>
</protein>
<keyword evidence="1" id="KW-1133">Transmembrane helix</keyword>
<accession>A0A1H1CR85</accession>
<feature type="transmembrane region" description="Helical" evidence="1">
    <location>
        <begin position="55"/>
        <end position="81"/>
    </location>
</feature>
<dbReference type="Proteomes" id="UP000217103">
    <property type="component" value="Unassembled WGS sequence"/>
</dbReference>
<evidence type="ECO:0000256" key="1">
    <source>
        <dbReference type="SAM" id="Phobius"/>
    </source>
</evidence>
<dbReference type="OrthoDB" id="3542226at2"/>
<feature type="transmembrane region" description="Helical" evidence="1">
    <location>
        <begin position="16"/>
        <end position="35"/>
    </location>
</feature>
<feature type="transmembrane region" description="Helical" evidence="1">
    <location>
        <begin position="93"/>
        <end position="116"/>
    </location>
</feature>
<organism evidence="2 3">
    <name type="scientific">Thermostaphylospora chromogena</name>
    <dbReference type="NCBI Taxonomy" id="35622"/>
    <lineage>
        <taxon>Bacteria</taxon>
        <taxon>Bacillati</taxon>
        <taxon>Actinomycetota</taxon>
        <taxon>Actinomycetes</taxon>
        <taxon>Streptosporangiales</taxon>
        <taxon>Thermomonosporaceae</taxon>
        <taxon>Thermostaphylospora</taxon>
    </lineage>
</organism>
<evidence type="ECO:0000313" key="3">
    <source>
        <dbReference type="Proteomes" id="UP000217103"/>
    </source>
</evidence>